<evidence type="ECO:0000313" key="15">
    <source>
        <dbReference type="EMBL" id="KAJ3662402.1"/>
    </source>
</evidence>
<dbReference type="InterPro" id="IPR000577">
    <property type="entry name" value="Carb_kinase_FGGY"/>
</dbReference>
<feature type="domain" description="Carbohydrate kinase FGGY C-terminal" evidence="14">
    <location>
        <begin position="276"/>
        <end position="464"/>
    </location>
</feature>
<dbReference type="PANTHER" id="PTHR10196">
    <property type="entry name" value="SUGAR KINASE"/>
    <property type="match status" value="1"/>
</dbReference>
<dbReference type="InterPro" id="IPR018483">
    <property type="entry name" value="Carb_kinase_FGGY_CS"/>
</dbReference>
<comment type="catalytic activity">
    <reaction evidence="10">
        <text>glycerol + ATP = sn-glycerol 3-phosphate + ADP + H(+)</text>
        <dbReference type="Rhea" id="RHEA:21644"/>
        <dbReference type="ChEBI" id="CHEBI:15378"/>
        <dbReference type="ChEBI" id="CHEBI:17754"/>
        <dbReference type="ChEBI" id="CHEBI:30616"/>
        <dbReference type="ChEBI" id="CHEBI:57597"/>
        <dbReference type="ChEBI" id="CHEBI:456216"/>
        <dbReference type="EC" id="2.7.1.30"/>
    </reaction>
</comment>
<dbReference type="GO" id="GO:0006072">
    <property type="term" value="P:glycerol-3-phosphate metabolic process"/>
    <property type="evidence" value="ECO:0007669"/>
    <property type="project" value="InterPro"/>
</dbReference>
<evidence type="ECO:0000256" key="5">
    <source>
        <dbReference type="ARBA" id="ARBA00022741"/>
    </source>
</evidence>
<dbReference type="GO" id="GO:0005739">
    <property type="term" value="C:mitochondrion"/>
    <property type="evidence" value="ECO:0007669"/>
    <property type="project" value="TreeGrafter"/>
</dbReference>
<evidence type="ECO:0000256" key="3">
    <source>
        <dbReference type="ARBA" id="ARBA00012099"/>
    </source>
</evidence>
<dbReference type="Pfam" id="PF02782">
    <property type="entry name" value="FGGY_C"/>
    <property type="match status" value="1"/>
</dbReference>
<evidence type="ECO:0000256" key="1">
    <source>
        <dbReference type="ARBA" id="ARBA00005190"/>
    </source>
</evidence>
<evidence type="ECO:0000256" key="2">
    <source>
        <dbReference type="ARBA" id="ARBA00009156"/>
    </source>
</evidence>
<dbReference type="EC" id="2.7.1.30" evidence="3"/>
<dbReference type="InterPro" id="IPR018485">
    <property type="entry name" value="FGGY_C"/>
</dbReference>
<dbReference type="FunFam" id="3.30.420.40:FF:000108">
    <property type="entry name" value="Glycerol kinase, glycosomal"/>
    <property type="match status" value="1"/>
</dbReference>
<keyword evidence="6 12" id="KW-0418">Kinase</keyword>
<dbReference type="FunFam" id="3.30.420.40:FF:000177">
    <property type="entry name" value="Glycerol kinase"/>
    <property type="match status" value="1"/>
</dbReference>
<dbReference type="EMBL" id="JALNTZ010000002">
    <property type="protein sequence ID" value="KAJ3662402.1"/>
    <property type="molecule type" value="Genomic_DNA"/>
</dbReference>
<proteinExistence type="inferred from homology"/>
<dbReference type="GO" id="GO:0004370">
    <property type="term" value="F:glycerol kinase activity"/>
    <property type="evidence" value="ECO:0007669"/>
    <property type="project" value="UniProtKB-EC"/>
</dbReference>
<reference evidence="15" key="1">
    <citation type="journal article" date="2023" name="G3 (Bethesda)">
        <title>Whole genome assemblies of Zophobas morio and Tenebrio molitor.</title>
        <authorList>
            <person name="Kaur S."/>
            <person name="Stinson S.A."/>
            <person name="diCenzo G.C."/>
        </authorList>
    </citation>
    <scope>NUCLEOTIDE SEQUENCE</scope>
    <source>
        <strain evidence="15">QUZm001</strain>
    </source>
</reference>
<sequence length="562" mass="61921">MSDTRDKYGPLIGSIDEGTSSTRFLVFASKTAEVLTYHQIKIPHITPKEGWFEQDPMLILNSVIETINVTCDNLKKLNINYEDIVATGITNQRETTILWDCKTGKPLYNALVWMDMRTSSTADAILLNGKRDKNFLQSMCGLPISTYFSALKIRWLMDNVESIREAMDERRCFFGTVDSWLIWNLTGGINGGLHVTDVTNASRTMLMNIETLKWDPYLCKVFDIPMHILPEIRSSSEIYGYITDVTTLAGIPISGVLGDQQAALVGQMCFHQGQAKNTYGTGCFLLYNTGTTMVQSNHGLLTTVGYKLGPDKPPVYALEGSIAIAGIAIKWLEDNLKILKDSKHSGEMAASADEVGEVYFVPAFSGLYAPYWRKDARSVICGLTEETKPEHLVKAALEAVCYQVRDILEAMALDCGYSLSKLLVDGGMTANDFLMQMQADYCGIPVVRPTMAETTCLGAAIAAGNAKGVEVWDLDNIQPVPSDTFLPSITDDQRDIRYARWKMAISRSLGWAEDEVDSDGLAELSDAETSISDETLRTSLPGGLFVFGTIAMLVVADILGKK</sequence>
<dbReference type="PROSITE" id="PS00445">
    <property type="entry name" value="FGGY_KINASES_2"/>
    <property type="match status" value="1"/>
</dbReference>
<dbReference type="SUPFAM" id="SSF53067">
    <property type="entry name" value="Actin-like ATPase domain"/>
    <property type="match status" value="2"/>
</dbReference>
<evidence type="ECO:0000256" key="8">
    <source>
        <dbReference type="ARBA" id="ARBA00022840"/>
    </source>
</evidence>
<dbReference type="Proteomes" id="UP001168821">
    <property type="component" value="Unassembled WGS sequence"/>
</dbReference>
<comment type="pathway">
    <text evidence="1">Polyol metabolism; glycerol degradation via glycerol kinase pathway; sn-glycerol 3-phosphate from glycerol: step 1/1.</text>
</comment>
<evidence type="ECO:0000259" key="14">
    <source>
        <dbReference type="Pfam" id="PF02782"/>
    </source>
</evidence>
<evidence type="ECO:0000256" key="12">
    <source>
        <dbReference type="RuleBase" id="RU003733"/>
    </source>
</evidence>
<dbReference type="NCBIfam" id="TIGR01311">
    <property type="entry name" value="glycerol_kin"/>
    <property type="match status" value="1"/>
</dbReference>
<dbReference type="PANTHER" id="PTHR10196:SF69">
    <property type="entry name" value="GLYCEROL KINASE"/>
    <property type="match status" value="1"/>
</dbReference>
<keyword evidence="7" id="KW-0319">Glycerol metabolism</keyword>
<dbReference type="Pfam" id="PF00370">
    <property type="entry name" value="FGGY_N"/>
    <property type="match status" value="1"/>
</dbReference>
<evidence type="ECO:0000256" key="10">
    <source>
        <dbReference type="ARBA" id="ARBA00052101"/>
    </source>
</evidence>
<evidence type="ECO:0000256" key="11">
    <source>
        <dbReference type="ARBA" id="ARBA00071571"/>
    </source>
</evidence>
<comment type="similarity">
    <text evidence="2 12">Belongs to the FGGY kinase family.</text>
</comment>
<dbReference type="NCBIfam" id="NF000756">
    <property type="entry name" value="PRK00047.1"/>
    <property type="match status" value="1"/>
</dbReference>
<name>A0AA38IST1_9CUCU</name>
<protein>
    <recommendedName>
        <fullName evidence="11">Probable glycerol kinase</fullName>
        <ecNumber evidence="3">2.7.1.30</ecNumber>
    </recommendedName>
    <alternativeName>
        <fullName evidence="9">ATP:glycerol 3-phosphotransferase</fullName>
    </alternativeName>
</protein>
<evidence type="ECO:0000256" key="6">
    <source>
        <dbReference type="ARBA" id="ARBA00022777"/>
    </source>
</evidence>
<dbReference type="InterPro" id="IPR042018">
    <property type="entry name" value="GK1-3_metazoan-type"/>
</dbReference>
<dbReference type="PIRSF" id="PIRSF000538">
    <property type="entry name" value="GlpK"/>
    <property type="match status" value="1"/>
</dbReference>
<accession>A0AA38IST1</accession>
<keyword evidence="4 12" id="KW-0808">Transferase</keyword>
<evidence type="ECO:0000313" key="16">
    <source>
        <dbReference type="Proteomes" id="UP001168821"/>
    </source>
</evidence>
<organism evidence="15 16">
    <name type="scientific">Zophobas morio</name>
    <dbReference type="NCBI Taxonomy" id="2755281"/>
    <lineage>
        <taxon>Eukaryota</taxon>
        <taxon>Metazoa</taxon>
        <taxon>Ecdysozoa</taxon>
        <taxon>Arthropoda</taxon>
        <taxon>Hexapoda</taxon>
        <taxon>Insecta</taxon>
        <taxon>Pterygota</taxon>
        <taxon>Neoptera</taxon>
        <taxon>Endopterygota</taxon>
        <taxon>Coleoptera</taxon>
        <taxon>Polyphaga</taxon>
        <taxon>Cucujiformia</taxon>
        <taxon>Tenebrionidae</taxon>
        <taxon>Zophobas</taxon>
    </lineage>
</organism>
<evidence type="ECO:0000256" key="4">
    <source>
        <dbReference type="ARBA" id="ARBA00022679"/>
    </source>
</evidence>
<keyword evidence="8" id="KW-0067">ATP-binding</keyword>
<dbReference type="GO" id="GO:0006071">
    <property type="term" value="P:glycerol metabolic process"/>
    <property type="evidence" value="ECO:0007669"/>
    <property type="project" value="UniProtKB-KW"/>
</dbReference>
<dbReference type="InterPro" id="IPR043129">
    <property type="entry name" value="ATPase_NBD"/>
</dbReference>
<evidence type="ECO:0000259" key="13">
    <source>
        <dbReference type="Pfam" id="PF00370"/>
    </source>
</evidence>
<evidence type="ECO:0000256" key="7">
    <source>
        <dbReference type="ARBA" id="ARBA00022798"/>
    </source>
</evidence>
<dbReference type="Gene3D" id="3.30.420.40">
    <property type="match status" value="2"/>
</dbReference>
<comment type="caution">
    <text evidence="15">The sequence shown here is derived from an EMBL/GenBank/DDBJ whole genome shotgun (WGS) entry which is preliminary data.</text>
</comment>
<feature type="domain" description="Carbohydrate kinase FGGY N-terminal" evidence="13">
    <location>
        <begin position="12"/>
        <end position="266"/>
    </location>
</feature>
<dbReference type="InterPro" id="IPR005999">
    <property type="entry name" value="Glycerol_kin"/>
</dbReference>
<dbReference type="InterPro" id="IPR018484">
    <property type="entry name" value="FGGY_N"/>
</dbReference>
<evidence type="ECO:0000256" key="9">
    <source>
        <dbReference type="ARBA" id="ARBA00043149"/>
    </source>
</evidence>
<gene>
    <name evidence="15" type="ORF">Zmor_006753</name>
</gene>
<dbReference type="AlphaFoldDB" id="A0AA38IST1"/>
<keyword evidence="5" id="KW-0547">Nucleotide-binding</keyword>
<dbReference type="GO" id="GO:0005524">
    <property type="term" value="F:ATP binding"/>
    <property type="evidence" value="ECO:0007669"/>
    <property type="project" value="UniProtKB-KW"/>
</dbReference>
<keyword evidence="16" id="KW-1185">Reference proteome</keyword>
<dbReference type="CDD" id="cd07792">
    <property type="entry name" value="ASKHA_NBD_FGGY_GK1-3-like"/>
    <property type="match status" value="1"/>
</dbReference>
<dbReference type="PROSITE" id="PS00933">
    <property type="entry name" value="FGGY_KINASES_1"/>
    <property type="match status" value="1"/>
</dbReference>